<gene>
    <name evidence="2" type="ORF">ZHAS_00017766</name>
</gene>
<feature type="region of interest" description="Disordered" evidence="1">
    <location>
        <begin position="298"/>
        <end position="347"/>
    </location>
</feature>
<dbReference type="Proteomes" id="UP000030765">
    <property type="component" value="Unassembled WGS sequence"/>
</dbReference>
<dbReference type="EMBL" id="ATLV01023873">
    <property type="status" value="NOT_ANNOTATED_CDS"/>
    <property type="molecule type" value="Genomic_DNA"/>
</dbReference>
<sequence>MESLLLQQHSSDGGKRTLRTLASSQSQGTGLGSMGSEAGSCGNISTGSGASQSYHRNRTKYGHIQSKVKKQIDEMKPNINRDRKSLIRHKSMPNTYEPNAQDVDNEILDEETNPETLRKIIREVKEHARNLEDQLTMRDLFHENVFNELATLKCKNSALRLENDQLHEQERVREQRRQVLRQCNQHGGSCYGSQSSLHKASLSTCSVSTQTSPREFDATDVVGFEFLVSPERRQTPTASLHRSSLSAGRRAVRAPIVQQPPSSPVEPELMVGEFSPDYEQLIPMLGRRDDSSSFLHDLRLREQDPRTPARTTLERSDTEQTHENGNGPGCRDCRKRRKKRKSRKQKLASLFCIRRHDESL</sequence>
<feature type="compositionally biased region" description="Polar residues" evidence="1">
    <location>
        <begin position="42"/>
        <end position="54"/>
    </location>
</feature>
<dbReference type="EnsemblMetazoa" id="ASIC017766-RA">
    <property type="protein sequence ID" value="ASIC017766-PA"/>
    <property type="gene ID" value="ASIC017766"/>
</dbReference>
<dbReference type="VEuPathDB" id="VectorBase:ASIC017766"/>
<dbReference type="VEuPathDB" id="VectorBase:ASIS016713"/>
<accession>A0A084WHQ9</accession>
<protein>
    <submittedName>
        <fullName evidence="2">AGAP011795-PA-like protein</fullName>
    </submittedName>
</protein>
<reference evidence="3" key="2">
    <citation type="submission" date="2020-05" db="UniProtKB">
        <authorList>
            <consortium name="EnsemblMetazoa"/>
        </authorList>
    </citation>
    <scope>IDENTIFICATION</scope>
</reference>
<evidence type="ECO:0000313" key="2">
    <source>
        <dbReference type="EMBL" id="KFB49753.1"/>
    </source>
</evidence>
<feature type="compositionally biased region" description="Polar residues" evidence="1">
    <location>
        <begin position="235"/>
        <end position="246"/>
    </location>
</feature>
<evidence type="ECO:0000313" key="3">
    <source>
        <dbReference type="EnsemblMetazoa" id="ASIC017766-PA"/>
    </source>
</evidence>
<feature type="region of interest" description="Disordered" evidence="1">
    <location>
        <begin position="21"/>
        <end position="54"/>
    </location>
</feature>
<name>A0A084WHQ9_ANOSI</name>
<evidence type="ECO:0000313" key="4">
    <source>
        <dbReference type="Proteomes" id="UP000030765"/>
    </source>
</evidence>
<dbReference type="OMA" id="SCYGSQS"/>
<feature type="compositionally biased region" description="Basic and acidic residues" evidence="1">
    <location>
        <begin position="298"/>
        <end position="322"/>
    </location>
</feature>
<evidence type="ECO:0000256" key="1">
    <source>
        <dbReference type="SAM" id="MobiDB-lite"/>
    </source>
</evidence>
<feature type="compositionally biased region" description="Basic residues" evidence="1">
    <location>
        <begin position="333"/>
        <end position="346"/>
    </location>
</feature>
<dbReference type="EMBL" id="KE525347">
    <property type="protein sequence ID" value="KFB49753.1"/>
    <property type="molecule type" value="Genomic_DNA"/>
</dbReference>
<dbReference type="AlphaFoldDB" id="A0A084WHQ9"/>
<proteinExistence type="predicted"/>
<dbReference type="OrthoDB" id="7741955at2759"/>
<reference evidence="2 4" key="1">
    <citation type="journal article" date="2014" name="BMC Genomics">
        <title>Genome sequence of Anopheles sinensis provides insight into genetics basis of mosquito competence for malaria parasites.</title>
        <authorList>
            <person name="Zhou D."/>
            <person name="Zhang D."/>
            <person name="Ding G."/>
            <person name="Shi L."/>
            <person name="Hou Q."/>
            <person name="Ye Y."/>
            <person name="Xu Y."/>
            <person name="Zhou H."/>
            <person name="Xiong C."/>
            <person name="Li S."/>
            <person name="Yu J."/>
            <person name="Hong S."/>
            <person name="Yu X."/>
            <person name="Zou P."/>
            <person name="Chen C."/>
            <person name="Chang X."/>
            <person name="Wang W."/>
            <person name="Lv Y."/>
            <person name="Sun Y."/>
            <person name="Ma L."/>
            <person name="Shen B."/>
            <person name="Zhu C."/>
        </authorList>
    </citation>
    <scope>NUCLEOTIDE SEQUENCE [LARGE SCALE GENOMIC DNA]</scope>
</reference>
<organism evidence="2">
    <name type="scientific">Anopheles sinensis</name>
    <name type="common">Mosquito</name>
    <dbReference type="NCBI Taxonomy" id="74873"/>
    <lineage>
        <taxon>Eukaryota</taxon>
        <taxon>Metazoa</taxon>
        <taxon>Ecdysozoa</taxon>
        <taxon>Arthropoda</taxon>
        <taxon>Hexapoda</taxon>
        <taxon>Insecta</taxon>
        <taxon>Pterygota</taxon>
        <taxon>Neoptera</taxon>
        <taxon>Endopterygota</taxon>
        <taxon>Diptera</taxon>
        <taxon>Nematocera</taxon>
        <taxon>Culicoidea</taxon>
        <taxon>Culicidae</taxon>
        <taxon>Anophelinae</taxon>
        <taxon>Anopheles</taxon>
    </lineage>
</organism>
<feature type="region of interest" description="Disordered" evidence="1">
    <location>
        <begin position="233"/>
        <end position="269"/>
    </location>
</feature>
<keyword evidence="4" id="KW-1185">Reference proteome</keyword>